<keyword evidence="11" id="KW-1185">Reference proteome</keyword>
<evidence type="ECO:0000313" key="10">
    <source>
        <dbReference type="EMBL" id="GAA0466985.1"/>
    </source>
</evidence>
<keyword evidence="8 9" id="KW-0975">Bacterial flagellum</keyword>
<comment type="similarity">
    <text evidence="2 9">Belongs to the FliQ/MopD/SpaQ family.</text>
</comment>
<dbReference type="EMBL" id="BAAAEM010000002">
    <property type="protein sequence ID" value="GAA0466985.1"/>
    <property type="molecule type" value="Genomic_DNA"/>
</dbReference>
<keyword evidence="6 9" id="KW-1133">Transmembrane helix</keyword>
<feature type="transmembrane region" description="Helical" evidence="9">
    <location>
        <begin position="15"/>
        <end position="37"/>
    </location>
</feature>
<dbReference type="PRINTS" id="PR00952">
    <property type="entry name" value="TYPE3IMQPROT"/>
</dbReference>
<dbReference type="RefSeq" id="WP_229953992.1">
    <property type="nucleotide sequence ID" value="NZ_BAAAEM010000002.1"/>
</dbReference>
<dbReference type="PIRSF" id="PIRSF004669">
    <property type="entry name" value="FliQ"/>
    <property type="match status" value="1"/>
</dbReference>
<keyword evidence="5 9" id="KW-0812">Transmembrane</keyword>
<evidence type="ECO:0000313" key="11">
    <source>
        <dbReference type="Proteomes" id="UP001500713"/>
    </source>
</evidence>
<comment type="caution">
    <text evidence="10">The sequence shown here is derived from an EMBL/GenBank/DDBJ whole genome shotgun (WGS) entry which is preliminary data.</text>
</comment>
<gene>
    <name evidence="9" type="primary">fliQ</name>
    <name evidence="10" type="ORF">GCM10009096_04620</name>
</gene>
<evidence type="ECO:0000256" key="5">
    <source>
        <dbReference type="ARBA" id="ARBA00022692"/>
    </source>
</evidence>
<keyword evidence="4 9" id="KW-1003">Cell membrane</keyword>
<dbReference type="PANTHER" id="PTHR34040">
    <property type="entry name" value="FLAGELLAR BIOSYNTHETIC PROTEIN FLIQ"/>
    <property type="match status" value="1"/>
</dbReference>
<evidence type="ECO:0000256" key="7">
    <source>
        <dbReference type="ARBA" id="ARBA00023136"/>
    </source>
</evidence>
<name>A0ABN1A411_9SPHN</name>
<keyword evidence="10" id="KW-0282">Flagellum</keyword>
<evidence type="ECO:0000256" key="3">
    <source>
        <dbReference type="ARBA" id="ARBA00021718"/>
    </source>
</evidence>
<proteinExistence type="inferred from homology"/>
<reference evidence="10 11" key="1">
    <citation type="journal article" date="2019" name="Int. J. Syst. Evol. Microbiol.">
        <title>The Global Catalogue of Microorganisms (GCM) 10K type strain sequencing project: providing services to taxonomists for standard genome sequencing and annotation.</title>
        <authorList>
            <consortium name="The Broad Institute Genomics Platform"/>
            <consortium name="The Broad Institute Genome Sequencing Center for Infectious Disease"/>
            <person name="Wu L."/>
            <person name="Ma J."/>
        </authorList>
    </citation>
    <scope>NUCLEOTIDE SEQUENCE [LARGE SCALE GENOMIC DNA]</scope>
    <source>
        <strain evidence="10 11">JCM 14162</strain>
    </source>
</reference>
<keyword evidence="7 9" id="KW-0472">Membrane</keyword>
<organism evidence="10 11">
    <name type="scientific">Parasphingorhabdus litoris</name>
    <dbReference type="NCBI Taxonomy" id="394733"/>
    <lineage>
        <taxon>Bacteria</taxon>
        <taxon>Pseudomonadati</taxon>
        <taxon>Pseudomonadota</taxon>
        <taxon>Alphaproteobacteria</taxon>
        <taxon>Sphingomonadales</taxon>
        <taxon>Sphingomonadaceae</taxon>
        <taxon>Parasphingorhabdus</taxon>
    </lineage>
</organism>
<feature type="transmembrane region" description="Helical" evidence="9">
    <location>
        <begin position="57"/>
        <end position="76"/>
    </location>
</feature>
<dbReference type="NCBIfam" id="TIGR01402">
    <property type="entry name" value="fliQ"/>
    <property type="match status" value="1"/>
</dbReference>
<protein>
    <recommendedName>
        <fullName evidence="3 9">Flagellar biosynthetic protein FliQ</fullName>
    </recommendedName>
</protein>
<comment type="function">
    <text evidence="9">Role in flagellar biosynthesis.</text>
</comment>
<dbReference type="InterPro" id="IPR006305">
    <property type="entry name" value="FliQ"/>
</dbReference>
<keyword evidence="10" id="KW-0966">Cell projection</keyword>
<comment type="subcellular location">
    <subcellularLocation>
        <location evidence="1 9">Cell membrane</location>
        <topology evidence="1">Multi-pass membrane protein</topology>
    </subcellularLocation>
    <subcellularLocation>
        <location evidence="9">Bacterial flagellum basal body</location>
    </subcellularLocation>
</comment>
<dbReference type="InterPro" id="IPR002191">
    <property type="entry name" value="Bac_export_3"/>
</dbReference>
<accession>A0ABN1A411</accession>
<evidence type="ECO:0000256" key="6">
    <source>
        <dbReference type="ARBA" id="ARBA00022989"/>
    </source>
</evidence>
<dbReference type="Pfam" id="PF01313">
    <property type="entry name" value="Bac_export_3"/>
    <property type="match status" value="1"/>
</dbReference>
<dbReference type="Proteomes" id="UP001500713">
    <property type="component" value="Unassembled WGS sequence"/>
</dbReference>
<sequence>MTDNADFFVGVAQQALWVTALAAAPLLIPALLVGLLLGMVQAATSINEQTLSFVPKLVVVAVMAAVFGGSILVLIVDFTREIFARIPDLLL</sequence>
<evidence type="ECO:0000256" key="4">
    <source>
        <dbReference type="ARBA" id="ARBA00022475"/>
    </source>
</evidence>
<evidence type="ECO:0000256" key="1">
    <source>
        <dbReference type="ARBA" id="ARBA00004651"/>
    </source>
</evidence>
<evidence type="ECO:0000256" key="9">
    <source>
        <dbReference type="RuleBase" id="RU364090"/>
    </source>
</evidence>
<keyword evidence="10" id="KW-0969">Cilium</keyword>
<evidence type="ECO:0000256" key="2">
    <source>
        <dbReference type="ARBA" id="ARBA00006156"/>
    </source>
</evidence>
<dbReference type="PANTHER" id="PTHR34040:SF2">
    <property type="entry name" value="FLAGELLAR BIOSYNTHETIC PROTEIN FLIQ"/>
    <property type="match status" value="1"/>
</dbReference>
<evidence type="ECO:0000256" key="8">
    <source>
        <dbReference type="ARBA" id="ARBA00023143"/>
    </source>
</evidence>